<evidence type="ECO:0000256" key="6">
    <source>
        <dbReference type="SAM" id="SignalP"/>
    </source>
</evidence>
<dbReference type="InterPro" id="IPR033985">
    <property type="entry name" value="SusD-like_N"/>
</dbReference>
<dbReference type="STRING" id="1127699.HMPREF9151_01143"/>
<dbReference type="HOGENOM" id="CLU_015553_1_0_10"/>
<evidence type="ECO:0000259" key="8">
    <source>
        <dbReference type="Pfam" id="PF14322"/>
    </source>
</evidence>
<organism evidence="9 10">
    <name type="scientific">Hoylesella saccharolytica F0055</name>
    <dbReference type="NCBI Taxonomy" id="1127699"/>
    <lineage>
        <taxon>Bacteria</taxon>
        <taxon>Pseudomonadati</taxon>
        <taxon>Bacteroidota</taxon>
        <taxon>Bacteroidia</taxon>
        <taxon>Bacteroidales</taxon>
        <taxon>Prevotellaceae</taxon>
        <taxon>Hoylesella</taxon>
    </lineage>
</organism>
<dbReference type="AlphaFoldDB" id="L1NCJ4"/>
<dbReference type="Pfam" id="PF14322">
    <property type="entry name" value="SusD-like_3"/>
    <property type="match status" value="1"/>
</dbReference>
<dbReference type="GO" id="GO:0009279">
    <property type="term" value="C:cell outer membrane"/>
    <property type="evidence" value="ECO:0007669"/>
    <property type="project" value="UniProtKB-SubCell"/>
</dbReference>
<evidence type="ECO:0000313" key="9">
    <source>
        <dbReference type="EMBL" id="EKY01000.1"/>
    </source>
</evidence>
<dbReference type="OrthoDB" id="9792139at2"/>
<keyword evidence="10" id="KW-1185">Reference proteome</keyword>
<comment type="subcellular location">
    <subcellularLocation>
        <location evidence="1">Cell outer membrane</location>
    </subcellularLocation>
</comment>
<comment type="caution">
    <text evidence="9">The sequence shown here is derived from an EMBL/GenBank/DDBJ whole genome shotgun (WGS) entry which is preliminary data.</text>
</comment>
<evidence type="ECO:0000313" key="10">
    <source>
        <dbReference type="Proteomes" id="UP000010433"/>
    </source>
</evidence>
<dbReference type="SUPFAM" id="SSF48452">
    <property type="entry name" value="TPR-like"/>
    <property type="match status" value="1"/>
</dbReference>
<reference evidence="9 10" key="1">
    <citation type="submission" date="2012-05" db="EMBL/GenBank/DDBJ databases">
        <authorList>
            <person name="Weinstock G."/>
            <person name="Sodergren E."/>
            <person name="Lobos E.A."/>
            <person name="Fulton L."/>
            <person name="Fulton R."/>
            <person name="Courtney L."/>
            <person name="Fronick C."/>
            <person name="O'Laughlin M."/>
            <person name="Godfrey J."/>
            <person name="Wilson R.M."/>
            <person name="Miner T."/>
            <person name="Farmer C."/>
            <person name="Delehaunty K."/>
            <person name="Cordes M."/>
            <person name="Minx P."/>
            <person name="Tomlinson C."/>
            <person name="Chen J."/>
            <person name="Wollam A."/>
            <person name="Pepin K.H."/>
            <person name="Bhonagiri V."/>
            <person name="Zhang X."/>
            <person name="Suruliraj S."/>
            <person name="Warren W."/>
            <person name="Mitreva M."/>
            <person name="Mardis E.R."/>
            <person name="Wilson R.K."/>
        </authorList>
    </citation>
    <scope>NUCLEOTIDE SEQUENCE [LARGE SCALE GENOMIC DNA]</scope>
    <source>
        <strain evidence="9 10">F0055</strain>
    </source>
</reference>
<dbReference type="RefSeq" id="WP_009162358.1">
    <property type="nucleotide sequence ID" value="NZ_KB290994.1"/>
</dbReference>
<evidence type="ECO:0000256" key="2">
    <source>
        <dbReference type="ARBA" id="ARBA00006275"/>
    </source>
</evidence>
<dbReference type="Proteomes" id="UP000010433">
    <property type="component" value="Unassembled WGS sequence"/>
</dbReference>
<feature type="domain" description="RagB/SusD" evidence="7">
    <location>
        <begin position="284"/>
        <end position="539"/>
    </location>
</feature>
<dbReference type="Pfam" id="PF07980">
    <property type="entry name" value="SusD_RagB"/>
    <property type="match status" value="1"/>
</dbReference>
<dbReference type="PATRIC" id="fig|1127699.3.peg.1054"/>
<evidence type="ECO:0000259" key="7">
    <source>
        <dbReference type="Pfam" id="PF07980"/>
    </source>
</evidence>
<dbReference type="InterPro" id="IPR011990">
    <property type="entry name" value="TPR-like_helical_dom_sf"/>
</dbReference>
<keyword evidence="4" id="KW-0472">Membrane</keyword>
<evidence type="ECO:0000256" key="5">
    <source>
        <dbReference type="ARBA" id="ARBA00023237"/>
    </source>
</evidence>
<gene>
    <name evidence="9" type="ORF">HMPREF9151_01143</name>
</gene>
<protein>
    <submittedName>
        <fullName evidence="9">SusD family protein</fullName>
    </submittedName>
</protein>
<evidence type="ECO:0000256" key="1">
    <source>
        <dbReference type="ARBA" id="ARBA00004442"/>
    </source>
</evidence>
<dbReference type="EMBL" id="AMEP01000080">
    <property type="protein sequence ID" value="EKY01000.1"/>
    <property type="molecule type" value="Genomic_DNA"/>
</dbReference>
<evidence type="ECO:0000256" key="3">
    <source>
        <dbReference type="ARBA" id="ARBA00022729"/>
    </source>
</evidence>
<feature type="signal peptide" evidence="6">
    <location>
        <begin position="1"/>
        <end position="22"/>
    </location>
</feature>
<dbReference type="PROSITE" id="PS51257">
    <property type="entry name" value="PROKAR_LIPOPROTEIN"/>
    <property type="match status" value="1"/>
</dbReference>
<keyword evidence="3 6" id="KW-0732">Signal</keyword>
<proteinExistence type="inferred from homology"/>
<feature type="chain" id="PRO_5003954266" evidence="6">
    <location>
        <begin position="23"/>
        <end position="539"/>
    </location>
</feature>
<name>L1NCJ4_9BACT</name>
<comment type="similarity">
    <text evidence="2">Belongs to the SusD family.</text>
</comment>
<dbReference type="Gene3D" id="1.25.40.390">
    <property type="match status" value="1"/>
</dbReference>
<evidence type="ECO:0000256" key="4">
    <source>
        <dbReference type="ARBA" id="ARBA00023136"/>
    </source>
</evidence>
<keyword evidence="5" id="KW-0998">Cell outer membrane</keyword>
<accession>L1NCJ4</accession>
<feature type="domain" description="SusD-like N-terminal" evidence="8">
    <location>
        <begin position="98"/>
        <end position="222"/>
    </location>
</feature>
<dbReference type="InterPro" id="IPR012944">
    <property type="entry name" value="SusD_RagB_dom"/>
</dbReference>
<sequence>MKNIIAKILVIAALFSSTTACSDDWLSLSDPNHETTDTFWKTAEQFDQGLSAAYSTWRRPGYFSRWFQILMILRGDEGWSESPNPEFQADANFIISAYNYDRNEGIVLPWQAMYNSLYYVNQVIDNMNAQGYNLFPKAEADKILGQGYFIRGVAFWAIAGIYGKGPVQTSSISNGPIGNQEDLYKQALSDFTKASELLPENWPAVDKGRVTKGGALGMMARINMQLAGLKCHRPWDTANQNTDAAKAYWQAAKKNIEDILALNIYSLCDDWMDNFTEDNENNSESLFEINFKDGLINGKEVGNQRPKFLGLYLSDGSGAWNDGSARDWLLDEFNKERDKDGNVDMRKFHTLFYYDPAEPQTATANYYGKTWLEWCAQEGYQNDQFPHACYWKKYTSVETDNKNEDYSSGANLRILRLADIYLMYAECINELNGDRTIAVEYINKVRRRVNMADLNPSGFTTYDELLTQIKHERLVELCGECTRWFDLDRWGDIHDQAKVNEIAERDIDFRTYNVGKNHVWIIPNHEINLWDGLTQNPGY</sequence>